<name>A0A379PR93_9PROT</name>
<evidence type="ECO:0000313" key="2">
    <source>
        <dbReference type="EMBL" id="SUE95639.1"/>
    </source>
</evidence>
<protein>
    <recommendedName>
        <fullName evidence="1">DUF5983 domain-containing protein</fullName>
    </recommendedName>
</protein>
<gene>
    <name evidence="2" type="ORF">NCTC13291_04527</name>
</gene>
<dbReference type="Proteomes" id="UP000254919">
    <property type="component" value="Unassembled WGS sequence"/>
</dbReference>
<reference evidence="2 3" key="1">
    <citation type="submission" date="2018-06" db="EMBL/GenBank/DDBJ databases">
        <authorList>
            <consortium name="Pathogen Informatics"/>
            <person name="Doyle S."/>
        </authorList>
    </citation>
    <scope>NUCLEOTIDE SEQUENCE [LARGE SCALE GENOMIC DNA]</scope>
    <source>
        <strain evidence="2 3">NCTC13291</strain>
    </source>
</reference>
<dbReference type="InterPro" id="IPR046025">
    <property type="entry name" value="DUF5983"/>
</dbReference>
<accession>A0A379PR93</accession>
<dbReference type="Pfam" id="PF19419">
    <property type="entry name" value="DUF5983"/>
    <property type="match status" value="1"/>
</dbReference>
<organism evidence="2 3">
    <name type="scientific">Roseomonas mucosa</name>
    <dbReference type="NCBI Taxonomy" id="207340"/>
    <lineage>
        <taxon>Bacteria</taxon>
        <taxon>Pseudomonadati</taxon>
        <taxon>Pseudomonadota</taxon>
        <taxon>Alphaproteobacteria</taxon>
        <taxon>Acetobacterales</taxon>
        <taxon>Roseomonadaceae</taxon>
        <taxon>Roseomonas</taxon>
    </lineage>
</organism>
<feature type="domain" description="DUF5983" evidence="1">
    <location>
        <begin position="7"/>
        <end position="91"/>
    </location>
</feature>
<evidence type="ECO:0000259" key="1">
    <source>
        <dbReference type="Pfam" id="PF19419"/>
    </source>
</evidence>
<dbReference type="RefSeq" id="WP_051544359.1">
    <property type="nucleotide sequence ID" value="NZ_CBCSHT010000076.1"/>
</dbReference>
<proteinExistence type="predicted"/>
<dbReference type="EMBL" id="UGVN01000003">
    <property type="protein sequence ID" value="SUE95639.1"/>
    <property type="molecule type" value="Genomic_DNA"/>
</dbReference>
<dbReference type="AlphaFoldDB" id="A0A379PR93"/>
<evidence type="ECO:0000313" key="3">
    <source>
        <dbReference type="Proteomes" id="UP000254919"/>
    </source>
</evidence>
<sequence length="111" mass="12303">MTHVRRFLDLSTAHLALEDRTCLIGAAQAGVRGEVCCGAMPYGWFVYAHDERPDIADTLWALMVEARRQGCEYLLFDADGPALPDFPCFDWDEPSASPFVAEVARRPDGSP</sequence>